<dbReference type="PANTHER" id="PTHR34094">
    <property type="match status" value="1"/>
</dbReference>
<sequence length="355" mass="37769">MRWRWWVVVAVLLVPGRPARADDVWREESQKTVEVRGFATVEIDNARGRVDLVPSPDGRLHITALKIVRSGRQEQARDLARRIVVEAGMRGDRYRVEVRYQPRHIRIGLGDLFSFDSHKFPRYEVRVTAEVPAGLATVVRESSGDIHSEGVRGPQVLRSTSGDVEVLSAGDRVEVSTSSGDVSADGLRAARVSSTSGDLVLEQAAGPLVATTSSGDITVRSAGDSLSLSSVSGDIKADRAPRGLRAETSSGDVVARAVSGSVRVGTASGEVALGLREPVTGVEVGTSSGEVRLDLEPRVRCMLDLRTSSGSLRVALPMEMSRVSRRSLTGTIRGGKTAVNLHTVSGDISVSGGGD</sequence>
<protein>
    <submittedName>
        <fullName evidence="3">DUF4097 domain-containing protein</fullName>
    </submittedName>
</protein>
<dbReference type="InterPro" id="IPR025164">
    <property type="entry name" value="Toastrack_DUF4097"/>
</dbReference>
<dbReference type="AlphaFoldDB" id="A0A538U9D0"/>
<evidence type="ECO:0000313" key="4">
    <source>
        <dbReference type="Proteomes" id="UP000319771"/>
    </source>
</evidence>
<evidence type="ECO:0000256" key="1">
    <source>
        <dbReference type="SAM" id="SignalP"/>
    </source>
</evidence>
<proteinExistence type="predicted"/>
<comment type="caution">
    <text evidence="3">The sequence shown here is derived from an EMBL/GenBank/DDBJ whole genome shotgun (WGS) entry which is preliminary data.</text>
</comment>
<keyword evidence="1" id="KW-0732">Signal</keyword>
<gene>
    <name evidence="3" type="ORF">E6K81_07170</name>
</gene>
<dbReference type="EMBL" id="VBPB01000105">
    <property type="protein sequence ID" value="TMQ72513.1"/>
    <property type="molecule type" value="Genomic_DNA"/>
</dbReference>
<evidence type="ECO:0000313" key="3">
    <source>
        <dbReference type="EMBL" id="TMQ72513.1"/>
    </source>
</evidence>
<dbReference type="Proteomes" id="UP000319771">
    <property type="component" value="Unassembled WGS sequence"/>
</dbReference>
<accession>A0A538U9D0</accession>
<feature type="domain" description="DUF4097" evidence="2">
    <location>
        <begin position="247"/>
        <end position="350"/>
    </location>
</feature>
<feature type="chain" id="PRO_5021821545" evidence="1">
    <location>
        <begin position="22"/>
        <end position="355"/>
    </location>
</feature>
<reference evidence="3 4" key="1">
    <citation type="journal article" date="2019" name="Nat. Microbiol.">
        <title>Mediterranean grassland soil C-N compound turnover is dependent on rainfall and depth, and is mediated by genomically divergent microorganisms.</title>
        <authorList>
            <person name="Diamond S."/>
            <person name="Andeer P.F."/>
            <person name="Li Z."/>
            <person name="Crits-Christoph A."/>
            <person name="Burstein D."/>
            <person name="Anantharaman K."/>
            <person name="Lane K.R."/>
            <person name="Thomas B.C."/>
            <person name="Pan C."/>
            <person name="Northen T.R."/>
            <person name="Banfield J.F."/>
        </authorList>
    </citation>
    <scope>NUCLEOTIDE SEQUENCE [LARGE SCALE GENOMIC DNA]</scope>
    <source>
        <strain evidence="3">WS_11</strain>
    </source>
</reference>
<organism evidence="3 4">
    <name type="scientific">Eiseniibacteriota bacterium</name>
    <dbReference type="NCBI Taxonomy" id="2212470"/>
    <lineage>
        <taxon>Bacteria</taxon>
        <taxon>Candidatus Eiseniibacteriota</taxon>
    </lineage>
</organism>
<dbReference type="Pfam" id="PF13349">
    <property type="entry name" value="DUF4097"/>
    <property type="match status" value="1"/>
</dbReference>
<evidence type="ECO:0000259" key="2">
    <source>
        <dbReference type="Pfam" id="PF13349"/>
    </source>
</evidence>
<feature type="signal peptide" evidence="1">
    <location>
        <begin position="1"/>
        <end position="21"/>
    </location>
</feature>
<name>A0A538U9D0_UNCEI</name>
<dbReference type="PANTHER" id="PTHR34094:SF1">
    <property type="entry name" value="PROTEIN FAM185A"/>
    <property type="match status" value="1"/>
</dbReference>